<dbReference type="Proteomes" id="UP001610432">
    <property type="component" value="Unassembled WGS sequence"/>
</dbReference>
<gene>
    <name evidence="2" type="ORF">BJX67DRAFT_220012</name>
</gene>
<dbReference type="EMBL" id="JBFXLQ010000040">
    <property type="protein sequence ID" value="KAL2864440.1"/>
    <property type="molecule type" value="Genomic_DNA"/>
</dbReference>
<dbReference type="Pfam" id="PF06094">
    <property type="entry name" value="GGACT"/>
    <property type="match status" value="1"/>
</dbReference>
<dbReference type="InterPro" id="IPR013024">
    <property type="entry name" value="GGCT-like"/>
</dbReference>
<dbReference type="SUPFAM" id="SSF110857">
    <property type="entry name" value="Gamma-glutamyl cyclotransferase-like"/>
    <property type="match status" value="1"/>
</dbReference>
<sequence>MRWKEGYPLDFKAALRTPSTAKVRRLLSKPSHAPRFVYGALILPTVLKYFFDLPQNAEVDMVPATLWGFKLYTMSEGGLPTILRSPEESCLVEGMLVFGLDEFQRNRISEVEGGGGMMKFVDVEVQVYQKDLVGHYEVKDLRPIDAGTFVWDRPVDPGMVPVKATYWSPDDFLAGQFYEHITLNQRRELDLDALD</sequence>
<dbReference type="GeneID" id="98140795"/>
<dbReference type="CDD" id="cd06661">
    <property type="entry name" value="GGCT_like"/>
    <property type="match status" value="1"/>
</dbReference>
<dbReference type="InterPro" id="IPR036568">
    <property type="entry name" value="GGCT-like_sf"/>
</dbReference>
<dbReference type="InterPro" id="IPR009288">
    <property type="entry name" value="AIG2-like_dom"/>
</dbReference>
<dbReference type="Gene3D" id="3.10.490.10">
    <property type="entry name" value="Gamma-glutamyl cyclotransferase-like"/>
    <property type="match status" value="1"/>
</dbReference>
<comment type="caution">
    <text evidence="2">The sequence shown here is derived from an EMBL/GenBank/DDBJ whole genome shotgun (WGS) entry which is preliminary data.</text>
</comment>
<evidence type="ECO:0000259" key="1">
    <source>
        <dbReference type="Pfam" id="PF06094"/>
    </source>
</evidence>
<proteinExistence type="predicted"/>
<organism evidence="2 3">
    <name type="scientific">Aspergillus lucknowensis</name>
    <dbReference type="NCBI Taxonomy" id="176173"/>
    <lineage>
        <taxon>Eukaryota</taxon>
        <taxon>Fungi</taxon>
        <taxon>Dikarya</taxon>
        <taxon>Ascomycota</taxon>
        <taxon>Pezizomycotina</taxon>
        <taxon>Eurotiomycetes</taxon>
        <taxon>Eurotiomycetidae</taxon>
        <taxon>Eurotiales</taxon>
        <taxon>Aspergillaceae</taxon>
        <taxon>Aspergillus</taxon>
        <taxon>Aspergillus subgen. Nidulantes</taxon>
    </lineage>
</organism>
<name>A0ABR4LIT6_9EURO</name>
<evidence type="ECO:0000313" key="3">
    <source>
        <dbReference type="Proteomes" id="UP001610432"/>
    </source>
</evidence>
<protein>
    <recommendedName>
        <fullName evidence="1">Gamma-glutamylcyclotransferase AIG2-like domain-containing protein</fullName>
    </recommendedName>
</protein>
<feature type="domain" description="Gamma-glutamylcyclotransferase AIG2-like" evidence="1">
    <location>
        <begin position="36"/>
        <end position="167"/>
    </location>
</feature>
<evidence type="ECO:0000313" key="2">
    <source>
        <dbReference type="EMBL" id="KAL2864440.1"/>
    </source>
</evidence>
<accession>A0ABR4LIT6</accession>
<dbReference type="RefSeq" id="XP_070883419.1">
    <property type="nucleotide sequence ID" value="XM_071025723.1"/>
</dbReference>
<reference evidence="2 3" key="1">
    <citation type="submission" date="2024-07" db="EMBL/GenBank/DDBJ databases">
        <title>Section-level genome sequencing and comparative genomics of Aspergillus sections Usti and Cavernicolus.</title>
        <authorList>
            <consortium name="Lawrence Berkeley National Laboratory"/>
            <person name="Nybo J.L."/>
            <person name="Vesth T.C."/>
            <person name="Theobald S."/>
            <person name="Frisvad J.C."/>
            <person name="Larsen T.O."/>
            <person name="Kjaerboelling I."/>
            <person name="Rothschild-Mancinelli K."/>
            <person name="Lyhne E.K."/>
            <person name="Kogle M.E."/>
            <person name="Barry K."/>
            <person name="Clum A."/>
            <person name="Na H."/>
            <person name="Ledsgaard L."/>
            <person name="Lin J."/>
            <person name="Lipzen A."/>
            <person name="Kuo A."/>
            <person name="Riley R."/>
            <person name="Mondo S."/>
            <person name="Labutti K."/>
            <person name="Haridas S."/>
            <person name="Pangalinan J."/>
            <person name="Salamov A.A."/>
            <person name="Simmons B.A."/>
            <person name="Magnuson J.K."/>
            <person name="Chen J."/>
            <person name="Drula E."/>
            <person name="Henrissat B."/>
            <person name="Wiebenga A."/>
            <person name="Lubbers R.J."/>
            <person name="Gomes A.C."/>
            <person name="Macurrencykelacurrency M.R."/>
            <person name="Stajich J."/>
            <person name="Grigoriev I.V."/>
            <person name="Mortensen U.H."/>
            <person name="De Vries R.P."/>
            <person name="Baker S.E."/>
            <person name="Andersen M.R."/>
        </authorList>
    </citation>
    <scope>NUCLEOTIDE SEQUENCE [LARGE SCALE GENOMIC DNA]</scope>
    <source>
        <strain evidence="2 3">CBS 449.75</strain>
    </source>
</reference>
<keyword evidence="3" id="KW-1185">Reference proteome</keyword>